<dbReference type="Gene3D" id="1.25.40.420">
    <property type="match status" value="1"/>
</dbReference>
<dbReference type="eggNOG" id="KOG1987">
    <property type="taxonomic scope" value="Eukaryota"/>
</dbReference>
<dbReference type="FunFam" id="3.30.710.10:FF:000248">
    <property type="entry name" value="Uncharacterized protein"/>
    <property type="match status" value="1"/>
</dbReference>
<feature type="domain" description="BTB" evidence="2">
    <location>
        <begin position="1"/>
        <end position="46"/>
    </location>
</feature>
<evidence type="ECO:0000259" key="2">
    <source>
        <dbReference type="PROSITE" id="PS50097"/>
    </source>
</evidence>
<dbReference type="GO" id="GO:0043161">
    <property type="term" value="P:proteasome-mediated ubiquitin-dependent protein catabolic process"/>
    <property type="evidence" value="ECO:0000318"/>
    <property type="project" value="GO_Central"/>
</dbReference>
<proteinExistence type="predicted"/>
<evidence type="ECO:0000313" key="4">
    <source>
        <dbReference type="Proteomes" id="UP000000305"/>
    </source>
</evidence>
<dbReference type="GO" id="GO:0046872">
    <property type="term" value="F:metal ion binding"/>
    <property type="evidence" value="ECO:0007669"/>
    <property type="project" value="UniProtKB-KW"/>
</dbReference>
<dbReference type="Gene3D" id="3.30.710.10">
    <property type="entry name" value="Potassium Channel Kv1.1, Chain A"/>
    <property type="match status" value="1"/>
</dbReference>
<evidence type="ECO:0000313" key="3">
    <source>
        <dbReference type="EMBL" id="EFX77445.1"/>
    </source>
</evidence>
<dbReference type="HOGENOM" id="CLU_004253_9_3_1"/>
<dbReference type="GO" id="GO:0030162">
    <property type="term" value="P:regulation of proteolysis"/>
    <property type="evidence" value="ECO:0000318"/>
    <property type="project" value="GO_Central"/>
</dbReference>
<name>E9GSK5_DAPPU</name>
<gene>
    <name evidence="3" type="ORF">DAPPUDRAFT_27643</name>
</gene>
<keyword evidence="4" id="KW-1185">Reference proteome</keyword>
<dbReference type="GO" id="GO:0005516">
    <property type="term" value="F:calmodulin binding"/>
    <property type="evidence" value="ECO:0007669"/>
    <property type="project" value="UniProtKB-ARBA"/>
</dbReference>
<dbReference type="GO" id="GO:0031625">
    <property type="term" value="F:ubiquitin protein ligase binding"/>
    <property type="evidence" value="ECO:0000318"/>
    <property type="project" value="GO_Central"/>
</dbReference>
<dbReference type="InterPro" id="IPR011333">
    <property type="entry name" value="SKP1/BTB/POZ_sf"/>
</dbReference>
<dbReference type="OMA" id="EFASDHI"/>
<dbReference type="GO" id="GO:0009751">
    <property type="term" value="P:response to salicylic acid"/>
    <property type="evidence" value="ECO:0007669"/>
    <property type="project" value="UniProtKB-ARBA"/>
</dbReference>
<reference evidence="3 4" key="1">
    <citation type="journal article" date="2011" name="Science">
        <title>The ecoresponsive genome of Daphnia pulex.</title>
        <authorList>
            <person name="Colbourne J.K."/>
            <person name="Pfrender M.E."/>
            <person name="Gilbert D."/>
            <person name="Thomas W.K."/>
            <person name="Tucker A."/>
            <person name="Oakley T.H."/>
            <person name="Tokishita S."/>
            <person name="Aerts A."/>
            <person name="Arnold G.J."/>
            <person name="Basu M.K."/>
            <person name="Bauer D.J."/>
            <person name="Caceres C.E."/>
            <person name="Carmel L."/>
            <person name="Casola C."/>
            <person name="Choi J.H."/>
            <person name="Detter J.C."/>
            <person name="Dong Q."/>
            <person name="Dusheyko S."/>
            <person name="Eads B.D."/>
            <person name="Frohlich T."/>
            <person name="Geiler-Samerotte K.A."/>
            <person name="Gerlach D."/>
            <person name="Hatcher P."/>
            <person name="Jogdeo S."/>
            <person name="Krijgsveld J."/>
            <person name="Kriventseva E.V."/>
            <person name="Kultz D."/>
            <person name="Laforsch C."/>
            <person name="Lindquist E."/>
            <person name="Lopez J."/>
            <person name="Manak J.R."/>
            <person name="Muller J."/>
            <person name="Pangilinan J."/>
            <person name="Patwardhan R.P."/>
            <person name="Pitluck S."/>
            <person name="Pritham E.J."/>
            <person name="Rechtsteiner A."/>
            <person name="Rho M."/>
            <person name="Rogozin I.B."/>
            <person name="Sakarya O."/>
            <person name="Salamov A."/>
            <person name="Schaack S."/>
            <person name="Shapiro H."/>
            <person name="Shiga Y."/>
            <person name="Skalitzky C."/>
            <person name="Smith Z."/>
            <person name="Souvorov A."/>
            <person name="Sung W."/>
            <person name="Tang Z."/>
            <person name="Tsuchiya D."/>
            <person name="Tu H."/>
            <person name="Vos H."/>
            <person name="Wang M."/>
            <person name="Wolf Y.I."/>
            <person name="Yamagata H."/>
            <person name="Yamada T."/>
            <person name="Ye Y."/>
            <person name="Shaw J.R."/>
            <person name="Andrews J."/>
            <person name="Crease T.J."/>
            <person name="Tang H."/>
            <person name="Lucas S.M."/>
            <person name="Robertson H.M."/>
            <person name="Bork P."/>
            <person name="Koonin E.V."/>
            <person name="Zdobnov E.M."/>
            <person name="Grigoriev I.V."/>
            <person name="Lynch M."/>
            <person name="Boore J.L."/>
        </authorList>
    </citation>
    <scope>NUCLEOTIDE SEQUENCE [LARGE SCALE GENOMIC DNA]</scope>
</reference>
<dbReference type="EMBL" id="GL732562">
    <property type="protein sequence ID" value="EFX77445.1"/>
    <property type="molecule type" value="Genomic_DNA"/>
</dbReference>
<keyword evidence="1" id="KW-0479">Metal-binding</keyword>
<evidence type="ECO:0000256" key="1">
    <source>
        <dbReference type="ARBA" id="ARBA00022723"/>
    </source>
</evidence>
<dbReference type="AlphaFoldDB" id="E9GSK5"/>
<dbReference type="KEGG" id="dpx:DAPPUDRAFT_27643"/>
<dbReference type="PANTHER" id="PTHR24413">
    <property type="entry name" value="SPECKLE-TYPE POZ PROTEIN"/>
    <property type="match status" value="1"/>
</dbReference>
<dbReference type="Proteomes" id="UP000000305">
    <property type="component" value="Unassembled WGS sequence"/>
</dbReference>
<dbReference type="FunFam" id="1.25.40.420:FF:000012">
    <property type="entry name" value="BTB/POZ and TAZ domain-containing protein 2"/>
    <property type="match status" value="1"/>
</dbReference>
<feature type="non-terminal residue" evidence="3">
    <location>
        <position position="129"/>
    </location>
</feature>
<sequence>SPVFAAMFQPGFLESQTRKVVIEDIKMNVFWQLLTYLYTGKAPELEVEEVTQRLFEAADKYGVATLKRECVDVMLTRLTVDNVVSLLVWSHLHSIPQLYEAAMKFIAFNGRHLCFRPDWAQLMTDYPQL</sequence>
<dbReference type="InParanoid" id="E9GSK5"/>
<dbReference type="OrthoDB" id="6434910at2759"/>
<protein>
    <recommendedName>
        <fullName evidence="2">BTB domain-containing protein</fullName>
    </recommendedName>
</protein>
<dbReference type="GO" id="GO:0042542">
    <property type="term" value="P:response to hydrogen peroxide"/>
    <property type="evidence" value="ECO:0007669"/>
    <property type="project" value="UniProtKB-ARBA"/>
</dbReference>
<dbReference type="SUPFAM" id="SSF54695">
    <property type="entry name" value="POZ domain"/>
    <property type="match status" value="1"/>
</dbReference>
<dbReference type="GO" id="GO:0005737">
    <property type="term" value="C:cytoplasm"/>
    <property type="evidence" value="ECO:0000318"/>
    <property type="project" value="GO_Central"/>
</dbReference>
<dbReference type="GO" id="GO:0005634">
    <property type="term" value="C:nucleus"/>
    <property type="evidence" value="ECO:0000318"/>
    <property type="project" value="GO_Central"/>
</dbReference>
<accession>E9GSK5</accession>
<dbReference type="InterPro" id="IPR000210">
    <property type="entry name" value="BTB/POZ_dom"/>
</dbReference>
<organism evidence="3 4">
    <name type="scientific">Daphnia pulex</name>
    <name type="common">Water flea</name>
    <dbReference type="NCBI Taxonomy" id="6669"/>
    <lineage>
        <taxon>Eukaryota</taxon>
        <taxon>Metazoa</taxon>
        <taxon>Ecdysozoa</taxon>
        <taxon>Arthropoda</taxon>
        <taxon>Crustacea</taxon>
        <taxon>Branchiopoda</taxon>
        <taxon>Diplostraca</taxon>
        <taxon>Cladocera</taxon>
        <taxon>Anomopoda</taxon>
        <taxon>Daphniidae</taxon>
        <taxon>Daphnia</taxon>
    </lineage>
</organism>
<dbReference type="Pfam" id="PF00651">
    <property type="entry name" value="BTB"/>
    <property type="match status" value="1"/>
</dbReference>
<dbReference type="PROSITE" id="PS50097">
    <property type="entry name" value="BTB"/>
    <property type="match status" value="1"/>
</dbReference>
<feature type="non-terminal residue" evidence="3">
    <location>
        <position position="1"/>
    </location>
</feature>